<evidence type="ECO:0000259" key="3">
    <source>
        <dbReference type="PROSITE" id="PS50977"/>
    </source>
</evidence>
<reference evidence="4 5" key="2">
    <citation type="submission" date="2019-07" db="EMBL/GenBank/DDBJ databases">
        <authorList>
            <person name="Huang Y."/>
        </authorList>
    </citation>
    <scope>NUCLEOTIDE SEQUENCE [LARGE SCALE GENOMIC DNA]</scope>
    <source>
        <strain evidence="4 5">HY188</strain>
    </source>
</reference>
<accession>A0A516X6T8</accession>
<dbReference type="InterPro" id="IPR041467">
    <property type="entry name" value="Sco4008_C"/>
</dbReference>
<dbReference type="Pfam" id="PF17926">
    <property type="entry name" value="TetR_C_21"/>
    <property type="match status" value="1"/>
</dbReference>
<dbReference type="PANTHER" id="PTHR30328:SF54">
    <property type="entry name" value="HTH-TYPE TRANSCRIPTIONAL REPRESSOR SCO4008"/>
    <property type="match status" value="1"/>
</dbReference>
<dbReference type="RefSeq" id="WP_143910193.1">
    <property type="nucleotide sequence ID" value="NZ_CP041765.1"/>
</dbReference>
<dbReference type="AlphaFoldDB" id="A0A516X6T8"/>
<name>A0A516X6T8_9ACTN</name>
<reference evidence="4 5" key="1">
    <citation type="submission" date="2019-07" db="EMBL/GenBank/DDBJ databases">
        <title>Tomitella cavernea sp. nov., an actinomycete isolated from soil.</title>
        <authorList>
            <person name="Cheng J."/>
        </authorList>
    </citation>
    <scope>NUCLEOTIDE SEQUENCE [LARGE SCALE GENOMIC DNA]</scope>
    <source>
        <strain evidence="4 5">HY188</strain>
    </source>
</reference>
<dbReference type="Gene3D" id="1.10.357.10">
    <property type="entry name" value="Tetracycline Repressor, domain 2"/>
    <property type="match status" value="1"/>
</dbReference>
<dbReference type="Proteomes" id="UP000317344">
    <property type="component" value="Chromosome"/>
</dbReference>
<protein>
    <submittedName>
        <fullName evidence="4">TetR/AcrR family transcriptional regulator</fullName>
    </submittedName>
</protein>
<evidence type="ECO:0000256" key="2">
    <source>
        <dbReference type="PROSITE-ProRule" id="PRU00335"/>
    </source>
</evidence>
<dbReference type="GO" id="GO:0006355">
    <property type="term" value="P:regulation of DNA-templated transcription"/>
    <property type="evidence" value="ECO:0007669"/>
    <property type="project" value="UniProtKB-ARBA"/>
</dbReference>
<dbReference type="SUPFAM" id="SSF48498">
    <property type="entry name" value="Tetracyclin repressor-like, C-terminal domain"/>
    <property type="match status" value="1"/>
</dbReference>
<dbReference type="EMBL" id="CP041765">
    <property type="protein sequence ID" value="QDQ98789.1"/>
    <property type="molecule type" value="Genomic_DNA"/>
</dbReference>
<keyword evidence="1 2" id="KW-0238">DNA-binding</keyword>
<sequence length="210" mass="22994">MPDPSTADPIESADSTRDRIIAAATAEFARHGIAGARIDRIARSARTSKERVYAYFRGKDELYRFVARRQLDAVAEATQLDPADLPGYAGRVHDYFVANPDNRRLMQWGALEGPAGDDAVAETARRKTAILRRAQEDGLLDPSWDPLDILVFVNQLATAWSDGPRSLSLDGRAREEFFADRRAAIVAAVERLFPAGGGERIGCGANRPAL</sequence>
<dbReference type="InterPro" id="IPR036271">
    <property type="entry name" value="Tet_transcr_reg_TetR-rel_C_sf"/>
</dbReference>
<evidence type="ECO:0000313" key="5">
    <source>
        <dbReference type="Proteomes" id="UP000317344"/>
    </source>
</evidence>
<dbReference type="Pfam" id="PF00440">
    <property type="entry name" value="TetR_N"/>
    <property type="match status" value="1"/>
</dbReference>
<dbReference type="PRINTS" id="PR00455">
    <property type="entry name" value="HTHTETR"/>
</dbReference>
<dbReference type="InterPro" id="IPR050109">
    <property type="entry name" value="HTH-type_TetR-like_transc_reg"/>
</dbReference>
<feature type="domain" description="HTH tetR-type" evidence="3">
    <location>
        <begin position="14"/>
        <end position="74"/>
    </location>
</feature>
<feature type="DNA-binding region" description="H-T-H motif" evidence="2">
    <location>
        <begin position="37"/>
        <end position="56"/>
    </location>
</feature>
<organism evidence="4 5">
    <name type="scientific">Tomitella fengzijianii</name>
    <dbReference type="NCBI Taxonomy" id="2597660"/>
    <lineage>
        <taxon>Bacteria</taxon>
        <taxon>Bacillati</taxon>
        <taxon>Actinomycetota</taxon>
        <taxon>Actinomycetes</taxon>
        <taxon>Mycobacteriales</taxon>
        <taxon>Tomitella</taxon>
    </lineage>
</organism>
<proteinExistence type="predicted"/>
<dbReference type="PANTHER" id="PTHR30328">
    <property type="entry name" value="TRANSCRIPTIONAL REPRESSOR"/>
    <property type="match status" value="1"/>
</dbReference>
<dbReference type="GO" id="GO:0003677">
    <property type="term" value="F:DNA binding"/>
    <property type="evidence" value="ECO:0007669"/>
    <property type="project" value="UniProtKB-UniRule"/>
</dbReference>
<dbReference type="InterPro" id="IPR001647">
    <property type="entry name" value="HTH_TetR"/>
</dbReference>
<dbReference type="PROSITE" id="PS50977">
    <property type="entry name" value="HTH_TETR_2"/>
    <property type="match status" value="1"/>
</dbReference>
<keyword evidence="5" id="KW-1185">Reference proteome</keyword>
<dbReference type="OrthoDB" id="4726108at2"/>
<evidence type="ECO:0000313" key="4">
    <source>
        <dbReference type="EMBL" id="QDQ98789.1"/>
    </source>
</evidence>
<dbReference type="SUPFAM" id="SSF46689">
    <property type="entry name" value="Homeodomain-like"/>
    <property type="match status" value="1"/>
</dbReference>
<dbReference type="InterPro" id="IPR009057">
    <property type="entry name" value="Homeodomain-like_sf"/>
</dbReference>
<gene>
    <name evidence="4" type="ORF">FO059_17400</name>
</gene>
<evidence type="ECO:0000256" key="1">
    <source>
        <dbReference type="ARBA" id="ARBA00023125"/>
    </source>
</evidence>
<dbReference type="KEGG" id="toy:FO059_17400"/>